<dbReference type="InterPro" id="IPR002059">
    <property type="entry name" value="CSP_DNA-bd"/>
</dbReference>
<dbReference type="InterPro" id="IPR012156">
    <property type="entry name" value="Cold_shock_CspA"/>
</dbReference>
<evidence type="ECO:0000256" key="1">
    <source>
        <dbReference type="ARBA" id="ARBA00004496"/>
    </source>
</evidence>
<evidence type="ECO:0000256" key="2">
    <source>
        <dbReference type="ARBA" id="ARBA00022490"/>
    </source>
</evidence>
<dbReference type="Pfam" id="PF00313">
    <property type="entry name" value="CSD"/>
    <property type="match status" value="1"/>
</dbReference>
<dbReference type="Gene3D" id="2.40.50.140">
    <property type="entry name" value="Nucleic acid-binding proteins"/>
    <property type="match status" value="1"/>
</dbReference>
<reference evidence="4 5" key="1">
    <citation type="submission" date="2019-10" db="EMBL/GenBank/DDBJ databases">
        <title>Nocardia macrotermitis sp. nov. and Nocardia aurantia sp. nov., isolated from the gut of fungus growing-termite Macrotermes natalensis.</title>
        <authorList>
            <person name="Benndorf R."/>
            <person name="Schwitalla J."/>
            <person name="Martin K."/>
            <person name="De Beer W."/>
            <person name="Kaster A.-K."/>
            <person name="Vollmers J."/>
            <person name="Poulsen M."/>
            <person name="Beemelmanns C."/>
        </authorList>
    </citation>
    <scope>NUCLEOTIDE SEQUENCE [LARGE SCALE GENOMIC DNA]</scope>
    <source>
        <strain evidence="4 5">RB20</strain>
    </source>
</reference>
<keyword evidence="2" id="KW-0963">Cytoplasm</keyword>
<dbReference type="GO" id="GO:0003676">
    <property type="term" value="F:nucleic acid binding"/>
    <property type="evidence" value="ECO:0007669"/>
    <property type="project" value="InterPro"/>
</dbReference>
<accession>A0A7K0CZN1</accession>
<dbReference type="PROSITE" id="PS51857">
    <property type="entry name" value="CSD_2"/>
    <property type="match status" value="1"/>
</dbReference>
<feature type="domain" description="CSD" evidence="3">
    <location>
        <begin position="1"/>
        <end position="66"/>
    </location>
</feature>
<sequence length="69" mass="7790">MAQGTVKWFDTKKGFGFIRQDDGGPDVFVDYTELEGTGFRALVEGQRVVFEIRHTKTGPEARSVRIVQN</sequence>
<dbReference type="CDD" id="cd04458">
    <property type="entry name" value="CSP_CDS"/>
    <property type="match status" value="1"/>
</dbReference>
<dbReference type="AlphaFoldDB" id="A0A7K0CZN1"/>
<organism evidence="4 5">
    <name type="scientific">Nocardia macrotermitis</name>
    <dbReference type="NCBI Taxonomy" id="2585198"/>
    <lineage>
        <taxon>Bacteria</taxon>
        <taxon>Bacillati</taxon>
        <taxon>Actinomycetota</taxon>
        <taxon>Actinomycetes</taxon>
        <taxon>Mycobacteriales</taxon>
        <taxon>Nocardiaceae</taxon>
        <taxon>Nocardia</taxon>
    </lineage>
</organism>
<evidence type="ECO:0000313" key="4">
    <source>
        <dbReference type="EMBL" id="MQY18422.1"/>
    </source>
</evidence>
<dbReference type="Proteomes" id="UP000438448">
    <property type="component" value="Unassembled WGS sequence"/>
</dbReference>
<dbReference type="OrthoDB" id="7477356at2"/>
<dbReference type="EMBL" id="WEGK01000003">
    <property type="protein sequence ID" value="MQY18422.1"/>
    <property type="molecule type" value="Genomic_DNA"/>
</dbReference>
<dbReference type="PANTHER" id="PTHR11544">
    <property type="entry name" value="COLD SHOCK DOMAIN CONTAINING PROTEINS"/>
    <property type="match status" value="1"/>
</dbReference>
<dbReference type="PRINTS" id="PR00050">
    <property type="entry name" value="COLDSHOCK"/>
</dbReference>
<dbReference type="InterPro" id="IPR012340">
    <property type="entry name" value="NA-bd_OB-fold"/>
</dbReference>
<name>A0A7K0CZN1_9NOCA</name>
<dbReference type="InterPro" id="IPR050181">
    <property type="entry name" value="Cold_shock_domain"/>
</dbReference>
<dbReference type="RefSeq" id="WP_153408900.1">
    <property type="nucleotide sequence ID" value="NZ_WEGK01000003.1"/>
</dbReference>
<evidence type="ECO:0000259" key="3">
    <source>
        <dbReference type="PROSITE" id="PS51857"/>
    </source>
</evidence>
<dbReference type="PIRSF" id="PIRSF002599">
    <property type="entry name" value="Cold_shock_A"/>
    <property type="match status" value="1"/>
</dbReference>
<comment type="caution">
    <text evidence="4">The sequence shown here is derived from an EMBL/GenBank/DDBJ whole genome shotgun (WGS) entry which is preliminary data.</text>
</comment>
<dbReference type="SMART" id="SM00357">
    <property type="entry name" value="CSP"/>
    <property type="match status" value="1"/>
</dbReference>
<dbReference type="GO" id="GO:0005737">
    <property type="term" value="C:cytoplasm"/>
    <property type="evidence" value="ECO:0007669"/>
    <property type="project" value="UniProtKB-SubCell"/>
</dbReference>
<comment type="subcellular location">
    <subcellularLocation>
        <location evidence="1">Cytoplasm</location>
    </subcellularLocation>
</comment>
<dbReference type="SUPFAM" id="SSF50249">
    <property type="entry name" value="Nucleic acid-binding proteins"/>
    <property type="match status" value="1"/>
</dbReference>
<evidence type="ECO:0000313" key="5">
    <source>
        <dbReference type="Proteomes" id="UP000438448"/>
    </source>
</evidence>
<dbReference type="InterPro" id="IPR011129">
    <property type="entry name" value="CSD"/>
</dbReference>
<protein>
    <submittedName>
        <fullName evidence="4">Putative cold shock protein A</fullName>
    </submittedName>
</protein>
<gene>
    <name evidence="4" type="primary">cspA_2</name>
    <name evidence="4" type="ORF">NRB20_14980</name>
</gene>
<keyword evidence="5" id="KW-1185">Reference proteome</keyword>
<proteinExistence type="predicted"/>